<dbReference type="STRING" id="1041930.Mtc_0154"/>
<gene>
    <name evidence="2" type="ordered locus">Mtc_0154</name>
</gene>
<dbReference type="HOGENOM" id="CLU_815370_0_0_2"/>
<accession>H8I6N3</accession>
<dbReference type="GeneID" id="11970915"/>
<evidence type="ECO:0000313" key="2">
    <source>
        <dbReference type="EMBL" id="AFC98925.1"/>
    </source>
</evidence>
<evidence type="ECO:0000256" key="1">
    <source>
        <dbReference type="SAM" id="Phobius"/>
    </source>
</evidence>
<reference evidence="2 3" key="1">
    <citation type="journal article" date="2012" name="J. Bacteriol.">
        <title>Complete genome sequence of a thermophilic methanogen, Methanocella conradii HZ254, isolated from Chinese rice field soil.</title>
        <authorList>
            <person name="Lu Z."/>
            <person name="Lu Y."/>
        </authorList>
    </citation>
    <scope>NUCLEOTIDE SEQUENCE [LARGE SCALE GENOMIC DNA]</scope>
    <source>
        <strain evidence="3">DSM 24694 / JCM 17849 / CGMCC 1.5162 / HZ254</strain>
    </source>
</reference>
<keyword evidence="1" id="KW-0812">Transmembrane</keyword>
<dbReference type="OrthoDB" id="24039at2157"/>
<protein>
    <submittedName>
        <fullName evidence="2">Membrane protein</fullName>
    </submittedName>
</protein>
<feature type="transmembrane region" description="Helical" evidence="1">
    <location>
        <begin position="15"/>
        <end position="35"/>
    </location>
</feature>
<keyword evidence="3" id="KW-1185">Reference proteome</keyword>
<dbReference type="Pfam" id="PF09819">
    <property type="entry name" value="ABC_cobalt"/>
    <property type="match status" value="1"/>
</dbReference>
<feature type="transmembrane region" description="Helical" evidence="1">
    <location>
        <begin position="194"/>
        <end position="218"/>
    </location>
</feature>
<dbReference type="Proteomes" id="UP000005233">
    <property type="component" value="Chromosome"/>
</dbReference>
<dbReference type="RefSeq" id="WP_014404764.1">
    <property type="nucleotide sequence ID" value="NC_017034.1"/>
</dbReference>
<sequence length="356" mass="37509">MVISMARYYFSTRDLLFIAILSCLGGVASTYVGYLASTFGGLTGIPFAGQFLSGLHIFWIMLIMAIVDKKGSGALAGLLKGFVEFVSGSHLGAGVLLVSLAEGIFAELGFWPLKRLNKTIGFIVAGALGSWANILINQLLYNRFGGNYYLLGTVSVFSLLSGAIFAGYMGLGIYRLLVDSGALKKPAEPKKSGIFSVPGMVAIVLIAFLAVLAGAYCVSLAQPSGGSTAPPATNGTDMHAKLYVECATGDNNTYDLADYASRFITVYAAKETRSGVEPARNYTGLPLSAIVEMQCAGGNPGHIDVIASDGYQQTFSASEVNDGIILVPNGKGLCDVVAKGRPGSMWVRDVVKIKLY</sequence>
<organism evidence="2 3">
    <name type="scientific">Methanocella conradii (strain DSM 24694 / JCM 17849 / CGMCC 1.5162 / HZ254)</name>
    <dbReference type="NCBI Taxonomy" id="1041930"/>
    <lineage>
        <taxon>Archaea</taxon>
        <taxon>Methanobacteriati</taxon>
        <taxon>Methanobacteriota</taxon>
        <taxon>Stenosarchaea group</taxon>
        <taxon>Methanomicrobia</taxon>
        <taxon>Methanocellales</taxon>
        <taxon>Methanocellaceae</taxon>
        <taxon>Methanocella</taxon>
    </lineage>
</organism>
<dbReference type="KEGG" id="mez:Mtc_0154"/>
<evidence type="ECO:0000313" key="3">
    <source>
        <dbReference type="Proteomes" id="UP000005233"/>
    </source>
</evidence>
<dbReference type="AlphaFoldDB" id="H8I6N3"/>
<dbReference type="eggNOG" id="arCOG00266">
    <property type="taxonomic scope" value="Archaea"/>
</dbReference>
<proteinExistence type="predicted"/>
<feature type="transmembrane region" description="Helical" evidence="1">
    <location>
        <begin position="148"/>
        <end position="174"/>
    </location>
</feature>
<dbReference type="EMBL" id="CP003243">
    <property type="protein sequence ID" value="AFC98925.1"/>
    <property type="molecule type" value="Genomic_DNA"/>
</dbReference>
<keyword evidence="1" id="KW-0472">Membrane</keyword>
<dbReference type="InterPro" id="IPR017195">
    <property type="entry name" value="ABC_thiamin-permease_prd"/>
</dbReference>
<keyword evidence="1" id="KW-1133">Transmembrane helix</keyword>
<name>H8I6N3_METCZ</name>
<feature type="transmembrane region" description="Helical" evidence="1">
    <location>
        <begin position="47"/>
        <end position="67"/>
    </location>
</feature>
<feature type="transmembrane region" description="Helical" evidence="1">
    <location>
        <begin position="120"/>
        <end position="141"/>
    </location>
</feature>